<keyword evidence="2" id="KW-1185">Reference proteome</keyword>
<organism evidence="1 2">
    <name type="scientific">Plakobranchus ocellatus</name>
    <dbReference type="NCBI Taxonomy" id="259542"/>
    <lineage>
        <taxon>Eukaryota</taxon>
        <taxon>Metazoa</taxon>
        <taxon>Spiralia</taxon>
        <taxon>Lophotrochozoa</taxon>
        <taxon>Mollusca</taxon>
        <taxon>Gastropoda</taxon>
        <taxon>Heterobranchia</taxon>
        <taxon>Euthyneura</taxon>
        <taxon>Panpulmonata</taxon>
        <taxon>Sacoglossa</taxon>
        <taxon>Placobranchoidea</taxon>
        <taxon>Plakobranchidae</taxon>
        <taxon>Plakobranchus</taxon>
    </lineage>
</organism>
<protein>
    <submittedName>
        <fullName evidence="1">Uncharacterized protein</fullName>
    </submittedName>
</protein>
<evidence type="ECO:0000313" key="2">
    <source>
        <dbReference type="Proteomes" id="UP000735302"/>
    </source>
</evidence>
<accession>A0AAV4BN75</accession>
<name>A0AAV4BN75_9GAST</name>
<gene>
    <name evidence="1" type="ORF">PoB_004683900</name>
</gene>
<dbReference type="AlphaFoldDB" id="A0AAV4BN75"/>
<proteinExistence type="predicted"/>
<sequence>MKTCPKCFHKVSLGLTGNTLVACQTCQEFDSSLLGGRTSERLSGDTTTAITTTRVVDTWLDVVIWTSSSPSRVDRISVFIARTSDPQGTRHRRLRGQRQLTPVECNRYCNARAIRREFATCEQTASSALQTPFMPPSLRHRSTRQLLSEIDVCRADNITVIMFLPPACARGASCPTPGLRELYDTLDNK</sequence>
<dbReference type="Proteomes" id="UP000735302">
    <property type="component" value="Unassembled WGS sequence"/>
</dbReference>
<reference evidence="1 2" key="1">
    <citation type="journal article" date="2021" name="Elife">
        <title>Chloroplast acquisition without the gene transfer in kleptoplastic sea slugs, Plakobranchus ocellatus.</title>
        <authorList>
            <person name="Maeda T."/>
            <person name="Takahashi S."/>
            <person name="Yoshida T."/>
            <person name="Shimamura S."/>
            <person name="Takaki Y."/>
            <person name="Nagai Y."/>
            <person name="Toyoda A."/>
            <person name="Suzuki Y."/>
            <person name="Arimoto A."/>
            <person name="Ishii H."/>
            <person name="Satoh N."/>
            <person name="Nishiyama T."/>
            <person name="Hasebe M."/>
            <person name="Maruyama T."/>
            <person name="Minagawa J."/>
            <person name="Obokata J."/>
            <person name="Shigenobu S."/>
        </authorList>
    </citation>
    <scope>NUCLEOTIDE SEQUENCE [LARGE SCALE GENOMIC DNA]</scope>
</reference>
<comment type="caution">
    <text evidence="1">The sequence shown here is derived from an EMBL/GenBank/DDBJ whole genome shotgun (WGS) entry which is preliminary data.</text>
</comment>
<evidence type="ECO:0000313" key="1">
    <source>
        <dbReference type="EMBL" id="GFO20334.1"/>
    </source>
</evidence>
<dbReference type="EMBL" id="BLXT01005154">
    <property type="protein sequence ID" value="GFO20334.1"/>
    <property type="molecule type" value="Genomic_DNA"/>
</dbReference>
<dbReference type="PROSITE" id="PS51257">
    <property type="entry name" value="PROKAR_LIPOPROTEIN"/>
    <property type="match status" value="1"/>
</dbReference>